<dbReference type="InterPro" id="IPR021825">
    <property type="entry name" value="RETICULATA-related"/>
</dbReference>
<accession>A0AAW1SRW5</accession>
<keyword evidence="4" id="KW-0150">Chloroplast</keyword>
<keyword evidence="9" id="KW-0472">Membrane</keyword>
<keyword evidence="5" id="KW-0934">Plastid</keyword>
<reference evidence="11 12" key="1">
    <citation type="journal article" date="2024" name="Nat. Commun.">
        <title>Phylogenomics reveals the evolutionary origins of lichenization in chlorophyte algae.</title>
        <authorList>
            <person name="Puginier C."/>
            <person name="Libourel C."/>
            <person name="Otte J."/>
            <person name="Skaloud P."/>
            <person name="Haon M."/>
            <person name="Grisel S."/>
            <person name="Petersen M."/>
            <person name="Berrin J.G."/>
            <person name="Delaux P.M."/>
            <person name="Dal Grande F."/>
            <person name="Keller J."/>
        </authorList>
    </citation>
    <scope>NUCLEOTIDE SEQUENCE [LARGE SCALE GENOMIC DNA]</scope>
    <source>
        <strain evidence="11 12">SAG 2523</strain>
    </source>
</reference>
<dbReference type="AlphaFoldDB" id="A0AAW1SRW5"/>
<dbReference type="EMBL" id="JALJOV010001008">
    <property type="protein sequence ID" value="KAK9856473.1"/>
    <property type="molecule type" value="Genomic_DNA"/>
</dbReference>
<organism evidence="11 12">
    <name type="scientific">Apatococcus fuscideae</name>
    <dbReference type="NCBI Taxonomy" id="2026836"/>
    <lineage>
        <taxon>Eukaryota</taxon>
        <taxon>Viridiplantae</taxon>
        <taxon>Chlorophyta</taxon>
        <taxon>core chlorophytes</taxon>
        <taxon>Trebouxiophyceae</taxon>
        <taxon>Chlorellales</taxon>
        <taxon>Chlorellaceae</taxon>
        <taxon>Apatococcus</taxon>
    </lineage>
</organism>
<dbReference type="Pfam" id="PF11891">
    <property type="entry name" value="RETICULATA-like"/>
    <property type="match status" value="1"/>
</dbReference>
<keyword evidence="12" id="KW-1185">Reference proteome</keyword>
<evidence type="ECO:0000256" key="2">
    <source>
        <dbReference type="ARBA" id="ARBA00004229"/>
    </source>
</evidence>
<keyword evidence="7" id="KW-0809">Transit peptide</keyword>
<comment type="similarity">
    <text evidence="3">Belongs to the RETICULATA family.</text>
</comment>
<dbReference type="GO" id="GO:0009507">
    <property type="term" value="C:chloroplast"/>
    <property type="evidence" value="ECO:0007669"/>
    <property type="project" value="UniProtKB-SubCell"/>
</dbReference>
<evidence type="ECO:0000256" key="1">
    <source>
        <dbReference type="ARBA" id="ARBA00004141"/>
    </source>
</evidence>
<dbReference type="Proteomes" id="UP001485043">
    <property type="component" value="Unassembled WGS sequence"/>
</dbReference>
<evidence type="ECO:0000256" key="7">
    <source>
        <dbReference type="ARBA" id="ARBA00022946"/>
    </source>
</evidence>
<evidence type="ECO:0000256" key="3">
    <source>
        <dbReference type="ARBA" id="ARBA00010793"/>
    </source>
</evidence>
<evidence type="ECO:0000256" key="6">
    <source>
        <dbReference type="ARBA" id="ARBA00022692"/>
    </source>
</evidence>
<evidence type="ECO:0000256" key="5">
    <source>
        <dbReference type="ARBA" id="ARBA00022640"/>
    </source>
</evidence>
<proteinExistence type="inferred from homology"/>
<evidence type="ECO:0000313" key="12">
    <source>
        <dbReference type="Proteomes" id="UP001485043"/>
    </source>
</evidence>
<comment type="subcellular location">
    <subcellularLocation>
        <location evidence="1">Membrane</location>
        <topology evidence="1">Multi-pass membrane protein</topology>
    </subcellularLocation>
    <subcellularLocation>
        <location evidence="2">Plastid</location>
        <location evidence="2">Chloroplast</location>
    </subcellularLocation>
</comment>
<keyword evidence="8" id="KW-1133">Transmembrane helix</keyword>
<comment type="caution">
    <text evidence="11">The sequence shown here is derived from an EMBL/GenBank/DDBJ whole genome shotgun (WGS) entry which is preliminary data.</text>
</comment>
<sequence length="360" mass="39141">MADLSAIVPGCSLPDAAAHSRFRDLTAQPRVVLKHLHTRISKAIDHARHNRVKCQAATLDSGSGGREPPSQPPALTSERGPEGEDEPVTPEALLKEAGLDAGQLPKDMQEALRNGQLAAKDLEAWLRISGTPVLNWICRVSAGFRNRMLGNPQFVMVLIIEQAIGISAKLAAEVDSRKDRFWKEIPMVASDLALEIFGDFIVVWILSPKKTFAQVPKQGLSRAIDGLPGHVLQVGSYSPAQRVGCLFYKAVLFFISAFGASVLGHSLAKFAVAQQQKSHPAEAGGKQLAPVWDNSLGWGSFVAVSTNLRYQTVGAIEERVFERFISNPQLKSLVIFLTRFGNTFVGGAQWIQYAKAIGLQ</sequence>
<gene>
    <name evidence="11" type="ORF">WJX84_010320</name>
</gene>
<evidence type="ECO:0000256" key="10">
    <source>
        <dbReference type="SAM" id="MobiDB-lite"/>
    </source>
</evidence>
<evidence type="ECO:0000313" key="11">
    <source>
        <dbReference type="EMBL" id="KAK9856473.1"/>
    </source>
</evidence>
<dbReference type="PANTHER" id="PTHR31620">
    <property type="entry name" value="PROTEIN RETICULATA-RELATED 2, CHLOROPLASTIC-RELATED"/>
    <property type="match status" value="1"/>
</dbReference>
<dbReference type="PANTHER" id="PTHR31620:SF2">
    <property type="entry name" value="PROTEIN RETICULATA-RELATED 5, CHLOROPLASTIC"/>
    <property type="match status" value="1"/>
</dbReference>
<dbReference type="GO" id="GO:0016020">
    <property type="term" value="C:membrane"/>
    <property type="evidence" value="ECO:0007669"/>
    <property type="project" value="UniProtKB-SubCell"/>
</dbReference>
<evidence type="ECO:0000256" key="8">
    <source>
        <dbReference type="ARBA" id="ARBA00022989"/>
    </source>
</evidence>
<keyword evidence="6" id="KW-0812">Transmembrane</keyword>
<evidence type="ECO:0000256" key="9">
    <source>
        <dbReference type="ARBA" id="ARBA00023136"/>
    </source>
</evidence>
<name>A0AAW1SRW5_9CHLO</name>
<feature type="region of interest" description="Disordered" evidence="10">
    <location>
        <begin position="56"/>
        <end position="88"/>
    </location>
</feature>
<protein>
    <submittedName>
        <fullName evidence="11">Uncharacterized protein</fullName>
    </submittedName>
</protein>
<evidence type="ECO:0000256" key="4">
    <source>
        <dbReference type="ARBA" id="ARBA00022528"/>
    </source>
</evidence>